<dbReference type="Pfam" id="PF22780">
    <property type="entry name" value="HI0933_like_1st"/>
    <property type="match status" value="1"/>
</dbReference>
<name>A0A202B767_CHRVL</name>
<keyword evidence="3" id="KW-0274">FAD</keyword>
<evidence type="ECO:0000256" key="2">
    <source>
        <dbReference type="ARBA" id="ARBA00022630"/>
    </source>
</evidence>
<dbReference type="PANTHER" id="PTHR42887">
    <property type="entry name" value="OS12G0638800 PROTEIN"/>
    <property type="match status" value="1"/>
</dbReference>
<dbReference type="InterPro" id="IPR036188">
    <property type="entry name" value="FAD/NAD-bd_sf"/>
</dbReference>
<dbReference type="Pfam" id="PF03486">
    <property type="entry name" value="HI0933_like"/>
    <property type="match status" value="1"/>
</dbReference>
<dbReference type="SUPFAM" id="SSF51905">
    <property type="entry name" value="FAD/NAD(P)-binding domain"/>
    <property type="match status" value="1"/>
</dbReference>
<accession>A0A202B767</accession>
<comment type="caution">
    <text evidence="6">The sequence shown here is derived from an EMBL/GenBank/DDBJ whole genome shotgun (WGS) entry which is preliminary data.</text>
</comment>
<evidence type="ECO:0000256" key="1">
    <source>
        <dbReference type="ARBA" id="ARBA00001974"/>
    </source>
</evidence>
<gene>
    <name evidence="6" type="ORF">CBW21_15170</name>
</gene>
<keyword evidence="7" id="KW-1185">Reference proteome</keyword>
<dbReference type="Gene3D" id="2.40.30.10">
    <property type="entry name" value="Translation factors"/>
    <property type="match status" value="1"/>
</dbReference>
<dbReference type="NCBIfam" id="TIGR00275">
    <property type="entry name" value="aminoacetone oxidase family FAD-binding enzyme"/>
    <property type="match status" value="1"/>
</dbReference>
<dbReference type="PRINTS" id="PR00368">
    <property type="entry name" value="FADPNR"/>
</dbReference>
<dbReference type="PANTHER" id="PTHR42887:SF2">
    <property type="entry name" value="OS12G0638800 PROTEIN"/>
    <property type="match status" value="1"/>
</dbReference>
<evidence type="ECO:0000256" key="3">
    <source>
        <dbReference type="ARBA" id="ARBA00022827"/>
    </source>
</evidence>
<dbReference type="InterPro" id="IPR055178">
    <property type="entry name" value="RsdA/BaiN/AoA(So)-like_dom"/>
</dbReference>
<dbReference type="Gene3D" id="3.50.50.60">
    <property type="entry name" value="FAD/NAD(P)-binding domain"/>
    <property type="match status" value="1"/>
</dbReference>
<protein>
    <submittedName>
        <fullName evidence="6">Aminoacetone oxidase family FAD-binding enzyme</fullName>
    </submittedName>
</protein>
<dbReference type="Proteomes" id="UP000196342">
    <property type="component" value="Unassembled WGS sequence"/>
</dbReference>
<sequence>MQFDVIVIGAGAAGLMCAATAGQRGRSVLLLDHAAKLAEKIRISGGGRCNFTNVNARFDCYLSANPNFSRSALAQYSAQDFIAMVERHGIGYHEKKLGQLFCDDGSERIIAMLDEECRRGGVDRRMETAIQRVSRKEEGGFAVETSRGRFESQSLVVATGGLSIPQIGATPFGYQLAEQFGLAVTPLSPALVPLTFHVEDAEIFTPLAGVSLDVEAKAGKGKFRENVLFTHKGVSGPAILQVSSYWQPGMELLLDLMPDGDAERWLEEKGDSEQLIANALTELGWSRRFADAWLDRVGLNKRIKDLGAKQRRQLAEQLHRWCVKPNGTQGYKKAEVTLGGVSTKALSSKTLMANDAPGLFFIGEVVDVTGWLGGYNFQWAWSSGYVAGMNC</sequence>
<proteinExistence type="predicted"/>
<dbReference type="InterPro" id="IPR023166">
    <property type="entry name" value="BaiN-like_dom_sf"/>
</dbReference>
<dbReference type="Gene3D" id="1.10.8.260">
    <property type="entry name" value="HI0933 insert domain-like"/>
    <property type="match status" value="1"/>
</dbReference>
<dbReference type="InterPro" id="IPR004792">
    <property type="entry name" value="BaiN-like"/>
</dbReference>
<reference evidence="6 7" key="1">
    <citation type="submission" date="2017-05" db="EMBL/GenBank/DDBJ databases">
        <title>Chromobacterium violaceum GHPS1 isolated from Hydrocarbon polluted soil in French Guiana display an awesome secondary metabolite arsenal and a battery of drug and heavy-metal-resistance and detoxification of xenobiotics proteins.</title>
        <authorList>
            <person name="Belbahri L."/>
        </authorList>
    </citation>
    <scope>NUCLEOTIDE SEQUENCE [LARGE SCALE GENOMIC DNA]</scope>
    <source>
        <strain evidence="6 7">GHPS1</strain>
    </source>
</reference>
<dbReference type="EMBL" id="NHOO01000012">
    <property type="protein sequence ID" value="OVE47298.1"/>
    <property type="molecule type" value="Genomic_DNA"/>
</dbReference>
<evidence type="ECO:0000259" key="4">
    <source>
        <dbReference type="Pfam" id="PF03486"/>
    </source>
</evidence>
<keyword evidence="2" id="KW-0285">Flavoprotein</keyword>
<evidence type="ECO:0000313" key="6">
    <source>
        <dbReference type="EMBL" id="OVE47298.1"/>
    </source>
</evidence>
<dbReference type="AlphaFoldDB" id="A0A202B767"/>
<comment type="cofactor">
    <cofactor evidence="1">
        <name>FAD</name>
        <dbReference type="ChEBI" id="CHEBI:57692"/>
    </cofactor>
</comment>
<evidence type="ECO:0000313" key="7">
    <source>
        <dbReference type="Proteomes" id="UP000196342"/>
    </source>
</evidence>
<feature type="domain" description="RsdA/BaiN/AoA(So)-like Rossmann fold-like" evidence="4">
    <location>
        <begin position="4"/>
        <end position="389"/>
    </location>
</feature>
<evidence type="ECO:0000259" key="5">
    <source>
        <dbReference type="Pfam" id="PF22780"/>
    </source>
</evidence>
<feature type="domain" description="RsdA/BaiN/AoA(So)-like insert" evidence="5">
    <location>
        <begin position="189"/>
        <end position="336"/>
    </location>
</feature>
<dbReference type="SUPFAM" id="SSF160996">
    <property type="entry name" value="HI0933 insert domain-like"/>
    <property type="match status" value="1"/>
</dbReference>
<organism evidence="6 7">
    <name type="scientific">Chromobacterium violaceum</name>
    <dbReference type="NCBI Taxonomy" id="536"/>
    <lineage>
        <taxon>Bacteria</taxon>
        <taxon>Pseudomonadati</taxon>
        <taxon>Pseudomonadota</taxon>
        <taxon>Betaproteobacteria</taxon>
        <taxon>Neisseriales</taxon>
        <taxon>Chromobacteriaceae</taxon>
        <taxon>Chromobacterium</taxon>
    </lineage>
</organism>
<dbReference type="PRINTS" id="PR00411">
    <property type="entry name" value="PNDRDTASEI"/>
</dbReference>
<dbReference type="InterPro" id="IPR057661">
    <property type="entry name" value="RsdA/BaiN/AoA(So)_Rossmann"/>
</dbReference>